<comment type="caution">
    <text evidence="14">The sequence shown here is derived from an EMBL/GenBank/DDBJ whole genome shotgun (WGS) entry which is preliminary data.</text>
</comment>
<dbReference type="SUPFAM" id="SSF90123">
    <property type="entry name" value="ABC transporter transmembrane region"/>
    <property type="match status" value="1"/>
</dbReference>
<proteinExistence type="inferred from homology"/>
<dbReference type="PROSITE" id="PS50929">
    <property type="entry name" value="ABC_TM1F"/>
    <property type="match status" value="1"/>
</dbReference>
<evidence type="ECO:0000256" key="1">
    <source>
        <dbReference type="ARBA" id="ARBA00004651"/>
    </source>
</evidence>
<dbReference type="GO" id="GO:0015421">
    <property type="term" value="F:ABC-type oligopeptide transporter activity"/>
    <property type="evidence" value="ECO:0007669"/>
    <property type="project" value="TreeGrafter"/>
</dbReference>
<evidence type="ECO:0000256" key="9">
    <source>
        <dbReference type="ARBA" id="ARBA00061644"/>
    </source>
</evidence>
<dbReference type="PANTHER" id="PTHR43394">
    <property type="entry name" value="ATP-DEPENDENT PERMEASE MDL1, MITOCHONDRIAL"/>
    <property type="match status" value="1"/>
</dbReference>
<dbReference type="CDD" id="cd18543">
    <property type="entry name" value="ABC_6TM_Rv0194_D1_like"/>
    <property type="match status" value="1"/>
</dbReference>
<evidence type="ECO:0000259" key="13">
    <source>
        <dbReference type="PROSITE" id="PS50929"/>
    </source>
</evidence>
<evidence type="ECO:0000256" key="5">
    <source>
        <dbReference type="ARBA" id="ARBA00022840"/>
    </source>
</evidence>
<name>A0A9X3MNB2_9ACTN</name>
<dbReference type="InterPro" id="IPR017871">
    <property type="entry name" value="ABC_transporter-like_CS"/>
</dbReference>
<dbReference type="SMART" id="SM00382">
    <property type="entry name" value="AAA"/>
    <property type="match status" value="1"/>
</dbReference>
<dbReference type="Pfam" id="PF00005">
    <property type="entry name" value="ABC_tran"/>
    <property type="match status" value="1"/>
</dbReference>
<dbReference type="InterPro" id="IPR003439">
    <property type="entry name" value="ABC_transporter-like_ATP-bd"/>
</dbReference>
<dbReference type="PANTHER" id="PTHR43394:SF1">
    <property type="entry name" value="ATP-BINDING CASSETTE SUB-FAMILY B MEMBER 10, MITOCHONDRIAL"/>
    <property type="match status" value="1"/>
</dbReference>
<dbReference type="AlphaFoldDB" id="A0A9X3MNB2"/>
<evidence type="ECO:0000256" key="8">
    <source>
        <dbReference type="ARBA" id="ARBA00055053"/>
    </source>
</evidence>
<dbReference type="GO" id="GO:0005886">
    <property type="term" value="C:plasma membrane"/>
    <property type="evidence" value="ECO:0007669"/>
    <property type="project" value="UniProtKB-SubCell"/>
</dbReference>
<dbReference type="PROSITE" id="PS00211">
    <property type="entry name" value="ABC_TRANSPORTER_1"/>
    <property type="match status" value="1"/>
</dbReference>
<evidence type="ECO:0000313" key="14">
    <source>
        <dbReference type="EMBL" id="MDA0159634.1"/>
    </source>
</evidence>
<gene>
    <name evidence="14" type="ORF">OM076_05125</name>
</gene>
<dbReference type="Gene3D" id="3.40.50.300">
    <property type="entry name" value="P-loop containing nucleotide triphosphate hydrolases"/>
    <property type="match status" value="1"/>
</dbReference>
<dbReference type="Pfam" id="PF00664">
    <property type="entry name" value="ABC_membrane"/>
    <property type="match status" value="1"/>
</dbReference>
<dbReference type="InterPro" id="IPR011527">
    <property type="entry name" value="ABC1_TM_dom"/>
</dbReference>
<dbReference type="GO" id="GO:0016887">
    <property type="term" value="F:ATP hydrolysis activity"/>
    <property type="evidence" value="ECO:0007669"/>
    <property type="project" value="InterPro"/>
</dbReference>
<feature type="transmembrane region" description="Helical" evidence="11">
    <location>
        <begin position="52"/>
        <end position="71"/>
    </location>
</feature>
<dbReference type="PROSITE" id="PS50893">
    <property type="entry name" value="ABC_TRANSPORTER_2"/>
    <property type="match status" value="1"/>
</dbReference>
<feature type="transmembrane region" description="Helical" evidence="11">
    <location>
        <begin position="127"/>
        <end position="150"/>
    </location>
</feature>
<sequence length="585" mass="63387">MHTFGRLLAFLRPYKRGVVWSLVLAALAMVCTVAIPWLTGRAVDQISDGDKAGLRTLALAVVGVAVVRLGLSVMRRLVAGQVSLAIEYDLRTLLYAHLQKLELGFFAGQQTGQLMSRATVDLSSVRFFLGYGLVFILQSSLTILLGAAAMFWIDPVLAALALIPVPFVVLVAMQYGRRSRPALQEVQQRIGEVTAEVEENISGVRVVKAFAAEPRQLTRFRGKVGRVFDQAMIATRLQAFFNPFLAFLPNLGLAVILLVGGRQVINGTLTLGDFTAFYTYLLMLIGPMRMFGVALNLAQRATASGARLLEILDREPRILSGGAPLPAGRGRVELRDVTFGYGDGPDALRHVDLVVEPGSTVALVGATGSGKTTLVQLLPRLYDTRSGAVLIDGADVRSVDVVDLRREIAIVDDDPFLFSDTVAGNIAYARPDASREEIVRAAERAQASGFIDELPDGYDTRVGERGLTLSGGQRQRIAIARAFLADPRILILDDATSSVDATTEREIKAALREVMEGRTTFVIAHRLSTIALADDIVVLEKGRIIARGSHEELLTESALYAEIATKGLPDQVFLNRDPIEKVAGL</sequence>
<evidence type="ECO:0000256" key="11">
    <source>
        <dbReference type="SAM" id="Phobius"/>
    </source>
</evidence>
<reference evidence="14" key="1">
    <citation type="submission" date="2022-10" db="EMBL/GenBank/DDBJ databases">
        <title>The WGS of Solirubrobacter ginsenosidimutans DSM 21036.</title>
        <authorList>
            <person name="Jiang Z."/>
        </authorList>
    </citation>
    <scope>NUCLEOTIDE SEQUENCE</scope>
    <source>
        <strain evidence="14">DSM 21036</strain>
    </source>
</reference>
<evidence type="ECO:0000256" key="3">
    <source>
        <dbReference type="ARBA" id="ARBA00022692"/>
    </source>
</evidence>
<keyword evidence="3 11" id="KW-0812">Transmembrane</keyword>
<keyword evidence="7 11" id="KW-0472">Membrane</keyword>
<evidence type="ECO:0000313" key="15">
    <source>
        <dbReference type="Proteomes" id="UP001149140"/>
    </source>
</evidence>
<keyword evidence="4" id="KW-0547">Nucleotide-binding</keyword>
<evidence type="ECO:0000256" key="6">
    <source>
        <dbReference type="ARBA" id="ARBA00022989"/>
    </source>
</evidence>
<dbReference type="InterPro" id="IPR027417">
    <property type="entry name" value="P-loop_NTPase"/>
</dbReference>
<accession>A0A9X3MNB2</accession>
<comment type="function">
    <text evidence="8">ABC transporter involved in fatty acid import. Transmembrane domains (TMD) form a pore in the membrane and the ATP-binding domain (NBD) is responsible for energy generation.</text>
</comment>
<keyword evidence="5 14" id="KW-0067">ATP-binding</keyword>
<keyword evidence="6 11" id="KW-1133">Transmembrane helix</keyword>
<dbReference type="Proteomes" id="UP001149140">
    <property type="component" value="Unassembled WGS sequence"/>
</dbReference>
<feature type="transmembrane region" description="Helical" evidence="11">
    <location>
        <begin position="156"/>
        <end position="175"/>
    </location>
</feature>
<keyword evidence="15" id="KW-1185">Reference proteome</keyword>
<dbReference type="InterPro" id="IPR036640">
    <property type="entry name" value="ABC1_TM_sf"/>
</dbReference>
<keyword evidence="2" id="KW-0813">Transport</keyword>
<feature type="transmembrane region" description="Helical" evidence="11">
    <location>
        <begin position="277"/>
        <end position="298"/>
    </location>
</feature>
<dbReference type="RefSeq" id="WP_270038393.1">
    <property type="nucleotide sequence ID" value="NZ_JAPDOD010000003.1"/>
</dbReference>
<comment type="similarity">
    <text evidence="9">Belongs to the ABC transporter superfamily. Lipid exporter (TC 3.A.1.106) family.</text>
</comment>
<evidence type="ECO:0000256" key="10">
    <source>
        <dbReference type="ARBA" id="ARBA00071747"/>
    </source>
</evidence>
<feature type="transmembrane region" description="Helical" evidence="11">
    <location>
        <begin position="244"/>
        <end position="265"/>
    </location>
</feature>
<dbReference type="EMBL" id="JAPDOD010000003">
    <property type="protein sequence ID" value="MDA0159634.1"/>
    <property type="molecule type" value="Genomic_DNA"/>
</dbReference>
<feature type="transmembrane region" description="Helical" evidence="11">
    <location>
        <begin position="20"/>
        <end position="40"/>
    </location>
</feature>
<organism evidence="14 15">
    <name type="scientific">Solirubrobacter ginsenosidimutans</name>
    <dbReference type="NCBI Taxonomy" id="490573"/>
    <lineage>
        <taxon>Bacteria</taxon>
        <taxon>Bacillati</taxon>
        <taxon>Actinomycetota</taxon>
        <taxon>Thermoleophilia</taxon>
        <taxon>Solirubrobacterales</taxon>
        <taxon>Solirubrobacteraceae</taxon>
        <taxon>Solirubrobacter</taxon>
    </lineage>
</organism>
<evidence type="ECO:0000256" key="4">
    <source>
        <dbReference type="ARBA" id="ARBA00022741"/>
    </source>
</evidence>
<dbReference type="SUPFAM" id="SSF52540">
    <property type="entry name" value="P-loop containing nucleoside triphosphate hydrolases"/>
    <property type="match status" value="1"/>
</dbReference>
<feature type="domain" description="ABC transmembrane type-1" evidence="13">
    <location>
        <begin position="19"/>
        <end position="300"/>
    </location>
</feature>
<protein>
    <recommendedName>
        <fullName evidence="10">Fatty acid ABC transporter ATP-binding/permease protein</fullName>
    </recommendedName>
</protein>
<dbReference type="FunFam" id="3.40.50.300:FF:000287">
    <property type="entry name" value="Multidrug ABC transporter ATP-binding protein"/>
    <property type="match status" value="1"/>
</dbReference>
<evidence type="ECO:0000256" key="7">
    <source>
        <dbReference type="ARBA" id="ARBA00023136"/>
    </source>
</evidence>
<dbReference type="InterPro" id="IPR003593">
    <property type="entry name" value="AAA+_ATPase"/>
</dbReference>
<dbReference type="GO" id="GO:0005524">
    <property type="term" value="F:ATP binding"/>
    <property type="evidence" value="ECO:0007669"/>
    <property type="project" value="UniProtKB-KW"/>
</dbReference>
<evidence type="ECO:0000259" key="12">
    <source>
        <dbReference type="PROSITE" id="PS50893"/>
    </source>
</evidence>
<dbReference type="Gene3D" id="1.20.1560.10">
    <property type="entry name" value="ABC transporter type 1, transmembrane domain"/>
    <property type="match status" value="1"/>
</dbReference>
<evidence type="ECO:0000256" key="2">
    <source>
        <dbReference type="ARBA" id="ARBA00022448"/>
    </source>
</evidence>
<feature type="domain" description="ABC transporter" evidence="12">
    <location>
        <begin position="332"/>
        <end position="566"/>
    </location>
</feature>
<dbReference type="InterPro" id="IPR039421">
    <property type="entry name" value="Type_1_exporter"/>
</dbReference>
<comment type="subcellular location">
    <subcellularLocation>
        <location evidence="1">Cell membrane</location>
        <topology evidence="1">Multi-pass membrane protein</topology>
    </subcellularLocation>
</comment>